<dbReference type="RefSeq" id="WP_193811052.1">
    <property type="nucleotide sequence ID" value="NZ_CP040442.1"/>
</dbReference>
<dbReference type="Proteomes" id="UP000594195">
    <property type="component" value="Chromosome"/>
</dbReference>
<dbReference type="EMBL" id="CP040442">
    <property type="protein sequence ID" value="QOW10887.1"/>
    <property type="molecule type" value="Genomic_DNA"/>
</dbReference>
<gene>
    <name evidence="1" type="ORF">Q73A0000_11225</name>
</gene>
<evidence type="ECO:0000313" key="2">
    <source>
        <dbReference type="Proteomes" id="UP000594195"/>
    </source>
</evidence>
<protein>
    <submittedName>
        <fullName evidence="1">Uncharacterized protein</fullName>
    </submittedName>
</protein>
<keyword evidence="2" id="KW-1185">Reference proteome</keyword>
<proteinExistence type="predicted"/>
<dbReference type="KEGG" id="kfa:Q73A0000_11225"/>
<sequence length="291" mass="33465">MLGTLLWRLQESFAVLTGRKKTETIIKNNSPLNKWESTEQYLNENKELKELINSISIEFCFSEFGENRVNAGGSNFESNSRLDPSLTSLKKYFPNAKYTVYSDFIIDIPDVNVIASTSPIPDKEHPRYLYRTADYFKFLSLTNSDADFKCVIDTDMYIASPEFYTLVYLTKIFGFCVPQNPRNLLKKDMRISFDTFEIKDLSGGFGHSYNQSPMTLWKDDKNGNLFFEKCAEIMQREPSRASLVMWKAAKELGISPYLLPAEWCVCSEDAGIGDEVMLHVGHPKVEQYYKI</sequence>
<organism evidence="1 2">
    <name type="scientific">Kaistella flava</name>
    <name type="common">ex Peng et al. 2021</name>
    <dbReference type="NCBI Taxonomy" id="2038776"/>
    <lineage>
        <taxon>Bacteria</taxon>
        <taxon>Pseudomonadati</taxon>
        <taxon>Bacteroidota</taxon>
        <taxon>Flavobacteriia</taxon>
        <taxon>Flavobacteriales</taxon>
        <taxon>Weeksellaceae</taxon>
        <taxon>Chryseobacterium group</taxon>
        <taxon>Kaistella</taxon>
    </lineage>
</organism>
<accession>A0A7M2Y9E9</accession>
<reference evidence="1 2" key="1">
    <citation type="submission" date="2019-05" db="EMBL/GenBank/DDBJ databases">
        <title>Chryseobacterium sp. isolated from King George Island, maritime Antarctica.</title>
        <authorList>
            <person name="Peng X."/>
        </authorList>
    </citation>
    <scope>NUCLEOTIDE SEQUENCE [LARGE SCALE GENOMIC DNA]</scope>
    <source>
        <strain evidence="1 2">7-3A</strain>
    </source>
</reference>
<evidence type="ECO:0000313" key="1">
    <source>
        <dbReference type="EMBL" id="QOW10887.1"/>
    </source>
</evidence>
<dbReference type="AlphaFoldDB" id="A0A7M2Y9E9"/>
<name>A0A7M2Y9E9_9FLAO</name>